<reference evidence="1" key="1">
    <citation type="journal article" date="2014" name="Front. Microbiol.">
        <title>High frequency of phylogenetically diverse reductive dehalogenase-homologous genes in deep subseafloor sedimentary metagenomes.</title>
        <authorList>
            <person name="Kawai M."/>
            <person name="Futagami T."/>
            <person name="Toyoda A."/>
            <person name="Takaki Y."/>
            <person name="Nishi S."/>
            <person name="Hori S."/>
            <person name="Arai W."/>
            <person name="Tsubouchi T."/>
            <person name="Morono Y."/>
            <person name="Uchiyama I."/>
            <person name="Ito T."/>
            <person name="Fujiyama A."/>
            <person name="Inagaki F."/>
            <person name="Takami H."/>
        </authorList>
    </citation>
    <scope>NUCLEOTIDE SEQUENCE</scope>
    <source>
        <strain evidence="1">Expedition CK06-06</strain>
    </source>
</reference>
<protein>
    <submittedName>
        <fullName evidence="1">Uncharacterized protein</fullName>
    </submittedName>
</protein>
<dbReference type="EMBL" id="BARV01035918">
    <property type="protein sequence ID" value="GAI48724.1"/>
    <property type="molecule type" value="Genomic_DNA"/>
</dbReference>
<name>X1QZK1_9ZZZZ</name>
<evidence type="ECO:0000313" key="1">
    <source>
        <dbReference type="EMBL" id="GAI48724.1"/>
    </source>
</evidence>
<dbReference type="AlphaFoldDB" id="X1QZK1"/>
<proteinExistence type="predicted"/>
<accession>X1QZK1</accession>
<comment type="caution">
    <text evidence="1">The sequence shown here is derived from an EMBL/GenBank/DDBJ whole genome shotgun (WGS) entry which is preliminary data.</text>
</comment>
<organism evidence="1">
    <name type="scientific">marine sediment metagenome</name>
    <dbReference type="NCBI Taxonomy" id="412755"/>
    <lineage>
        <taxon>unclassified sequences</taxon>
        <taxon>metagenomes</taxon>
        <taxon>ecological metagenomes</taxon>
    </lineage>
</organism>
<feature type="non-terminal residue" evidence="1">
    <location>
        <position position="1"/>
    </location>
</feature>
<gene>
    <name evidence="1" type="ORF">S06H3_55934</name>
</gene>
<sequence length="36" mass="4052">VFPDFVVVELSACRAVRQDQATWPADVNTILKSDIF</sequence>